<dbReference type="EMBL" id="BLAN01000053">
    <property type="protein sequence ID" value="GET08079.1"/>
    <property type="molecule type" value="Genomic_DNA"/>
</dbReference>
<evidence type="ECO:0000256" key="1">
    <source>
        <dbReference type="ARBA" id="ARBA00023239"/>
    </source>
</evidence>
<sequence>MFDENVFIKGSARNVVENGKTIGFQMKTHITYYRGIPLSMVRKPHVWIDGQEVAEENIRFSVDEEEWFTLEEMRTVADLKWEYGQPATVRVLMDGGLKVKHKIKLNIVTVTAYIPVPLSGFKEYEVDFG</sequence>
<keyword evidence="2" id="KW-0119">Carbohydrate metabolism</keyword>
<protein>
    <recommendedName>
        <fullName evidence="4">C-deglycosylation enzyme beta subunit</fullName>
    </recommendedName>
</protein>
<reference evidence="6" key="1">
    <citation type="submission" date="2019-10" db="EMBL/GenBank/DDBJ databases">
        <title>Lactobacillus agilis SY111 Whole Genome Sequencing Project.</title>
        <authorList>
            <person name="Suzuki S."/>
            <person name="Endo A."/>
            <person name="Maeno S."/>
            <person name="Shiwa Y."/>
            <person name="Matsutani M."/>
            <person name="Kajikawa A."/>
        </authorList>
    </citation>
    <scope>NUCLEOTIDE SEQUENCE</scope>
    <source>
        <strain evidence="6">SY111</strain>
    </source>
</reference>
<evidence type="ECO:0000259" key="5">
    <source>
        <dbReference type="Pfam" id="PF19906"/>
    </source>
</evidence>
<comment type="caution">
    <text evidence="6">The sequence shown here is derived from an EMBL/GenBank/DDBJ whole genome shotgun (WGS) entry which is preliminary data.</text>
</comment>
<dbReference type="GO" id="GO:0016829">
    <property type="term" value="F:lyase activity"/>
    <property type="evidence" value="ECO:0007669"/>
    <property type="project" value="UniProtKB-KW"/>
</dbReference>
<comment type="similarity">
    <text evidence="3">Belongs to the C-glycoside deglycosidase beta subunit family.</text>
</comment>
<keyword evidence="1" id="KW-0456">Lyase</keyword>
<evidence type="ECO:0000256" key="4">
    <source>
        <dbReference type="ARBA" id="ARBA00047208"/>
    </source>
</evidence>
<feature type="domain" description="C-glycoside deglycosidase beta subunit" evidence="5">
    <location>
        <begin position="2"/>
        <end position="113"/>
    </location>
</feature>
<dbReference type="RefSeq" id="WP_172585807.1">
    <property type="nucleotide sequence ID" value="NZ_BLAN01000053.1"/>
</dbReference>
<accession>A0A6F9XS44</accession>
<proteinExistence type="inferred from homology"/>
<dbReference type="InterPro" id="IPR045959">
    <property type="entry name" value="CGDB"/>
</dbReference>
<gene>
    <name evidence="6" type="ORF">SY111_07030</name>
</gene>
<organism evidence="6">
    <name type="scientific">Ligilactobacillus agilis</name>
    <dbReference type="NCBI Taxonomy" id="1601"/>
    <lineage>
        <taxon>Bacteria</taxon>
        <taxon>Bacillati</taxon>
        <taxon>Bacillota</taxon>
        <taxon>Bacilli</taxon>
        <taxon>Lactobacillales</taxon>
        <taxon>Lactobacillaceae</taxon>
        <taxon>Ligilactobacillus</taxon>
    </lineage>
</organism>
<dbReference type="Pfam" id="PF19906">
    <property type="entry name" value="CGDB"/>
    <property type="match status" value="1"/>
</dbReference>
<dbReference type="AlphaFoldDB" id="A0A6F9XS44"/>
<dbReference type="Proteomes" id="UP000494178">
    <property type="component" value="Unassembled WGS sequence"/>
</dbReference>
<evidence type="ECO:0000256" key="3">
    <source>
        <dbReference type="ARBA" id="ARBA00046336"/>
    </source>
</evidence>
<name>A0A6F9XS44_9LACO</name>
<evidence type="ECO:0000256" key="2">
    <source>
        <dbReference type="ARBA" id="ARBA00023277"/>
    </source>
</evidence>
<evidence type="ECO:0000313" key="6">
    <source>
        <dbReference type="EMBL" id="GET08079.1"/>
    </source>
</evidence>